<dbReference type="Gramene" id="EFJ08776">
    <property type="protein sequence ID" value="EFJ08776"/>
    <property type="gene ID" value="SELMODRAFT_428682"/>
</dbReference>
<evidence type="ECO:0000256" key="8">
    <source>
        <dbReference type="SAM" id="Phobius"/>
    </source>
</evidence>
<sequence>MIFNQKYHGRKGALQRCRLWVQTLGRDMQKSGVYRSVTEYVPMITGAILTLLLFWSFFVSPLLEAAQEHVIQHEDKSKATEAGRHTLSVDGSSRQNYGGGHGAEDFMPERTDIESLLNKTLSIDPLLNTSFTLGARISDWDEQRRAFLEKNPDANVDSSGRPKLFMLTGSQPGPCHNLMGDHMLLKAVKNKIDYCRIHDMELFYNMATFSRDMPSWWVKLPLIRSFMLAHPEVEWLWWIDSDAVLTDMTFQFPSERYKDYNLVIHGWEHLVYGERKWTGLNMGIFLVRNCQWTLDLFDTLAPMGYRGVVGDRVGKVLTMALSGRPESFESDDQGAFIYLLNADRNTWGSKVYLENSYFLNGYWKDIVDKYEGYVESSHPGFGDDRWPFVTHFTGCQICSGKINNVYTAEECTAQMSRALTLADNQVLHSYGYAHPSLATAEIVPVDKKDAGDDHH</sequence>
<dbReference type="GO" id="GO:0016758">
    <property type="term" value="F:hexosyltransferase activity"/>
    <property type="evidence" value="ECO:0000318"/>
    <property type="project" value="GO_Central"/>
</dbReference>
<proteinExistence type="inferred from homology"/>
<dbReference type="AlphaFoldDB" id="D8T3P8"/>
<dbReference type="GO" id="GO:0009969">
    <property type="term" value="P:xyloglucan biosynthetic process"/>
    <property type="evidence" value="ECO:0000318"/>
    <property type="project" value="GO_Central"/>
</dbReference>
<keyword evidence="6" id="KW-0333">Golgi apparatus</keyword>
<dbReference type="OrthoDB" id="205108at2759"/>
<dbReference type="OMA" id="HVIQHED"/>
<keyword evidence="4 10" id="KW-0808">Transferase</keyword>
<feature type="compositionally biased region" description="Basic and acidic residues" evidence="7">
    <location>
        <begin position="74"/>
        <end position="84"/>
    </location>
</feature>
<evidence type="ECO:0000256" key="4">
    <source>
        <dbReference type="ARBA" id="ARBA00022679"/>
    </source>
</evidence>
<evidence type="ECO:0000256" key="3">
    <source>
        <dbReference type="ARBA" id="ARBA00022676"/>
    </source>
</evidence>
<feature type="transmembrane region" description="Helical" evidence="8">
    <location>
        <begin position="40"/>
        <end position="63"/>
    </location>
</feature>
<dbReference type="Pfam" id="PF05637">
    <property type="entry name" value="Glyco_transf_34"/>
    <property type="match status" value="1"/>
</dbReference>
<comment type="subcellular location">
    <subcellularLocation>
        <location evidence="1">Golgi apparatus membrane</location>
        <topology evidence="1">Single-pass type II membrane protein</topology>
    </subcellularLocation>
</comment>
<comment type="similarity">
    <text evidence="2">Belongs to the glycosyltransferase 34 family.</text>
</comment>
<feature type="region of interest" description="Disordered" evidence="7">
    <location>
        <begin position="74"/>
        <end position="106"/>
    </location>
</feature>
<dbReference type="EMBL" id="GL377670">
    <property type="protein sequence ID" value="EFJ08776.1"/>
    <property type="molecule type" value="Genomic_DNA"/>
</dbReference>
<evidence type="ECO:0000313" key="11">
    <source>
        <dbReference type="Proteomes" id="UP000001514"/>
    </source>
</evidence>
<keyword evidence="8" id="KW-0472">Membrane</keyword>
<evidence type="ECO:0000313" key="10">
    <source>
        <dbReference type="EMBL" id="EFJ08776.1"/>
    </source>
</evidence>
<keyword evidence="11" id="KW-1185">Reference proteome</keyword>
<name>D8T3P8_SELML</name>
<evidence type="ECO:0000256" key="5">
    <source>
        <dbReference type="ARBA" id="ARBA00022968"/>
    </source>
</evidence>
<reference evidence="10 11" key="1">
    <citation type="journal article" date="2011" name="Science">
        <title>The Selaginella genome identifies genetic changes associated with the evolution of vascular plants.</title>
        <authorList>
            <person name="Banks J.A."/>
            <person name="Nishiyama T."/>
            <person name="Hasebe M."/>
            <person name="Bowman J.L."/>
            <person name="Gribskov M."/>
            <person name="dePamphilis C."/>
            <person name="Albert V.A."/>
            <person name="Aono N."/>
            <person name="Aoyama T."/>
            <person name="Ambrose B.A."/>
            <person name="Ashton N.W."/>
            <person name="Axtell M.J."/>
            <person name="Barker E."/>
            <person name="Barker M.S."/>
            <person name="Bennetzen J.L."/>
            <person name="Bonawitz N.D."/>
            <person name="Chapple C."/>
            <person name="Cheng C."/>
            <person name="Correa L.G."/>
            <person name="Dacre M."/>
            <person name="DeBarry J."/>
            <person name="Dreyer I."/>
            <person name="Elias M."/>
            <person name="Engstrom E.M."/>
            <person name="Estelle M."/>
            <person name="Feng L."/>
            <person name="Finet C."/>
            <person name="Floyd S.K."/>
            <person name="Frommer W.B."/>
            <person name="Fujita T."/>
            <person name="Gramzow L."/>
            <person name="Gutensohn M."/>
            <person name="Harholt J."/>
            <person name="Hattori M."/>
            <person name="Heyl A."/>
            <person name="Hirai T."/>
            <person name="Hiwatashi Y."/>
            <person name="Ishikawa M."/>
            <person name="Iwata M."/>
            <person name="Karol K.G."/>
            <person name="Koehler B."/>
            <person name="Kolukisaoglu U."/>
            <person name="Kubo M."/>
            <person name="Kurata T."/>
            <person name="Lalonde S."/>
            <person name="Li K."/>
            <person name="Li Y."/>
            <person name="Litt A."/>
            <person name="Lyons E."/>
            <person name="Manning G."/>
            <person name="Maruyama T."/>
            <person name="Michael T.P."/>
            <person name="Mikami K."/>
            <person name="Miyazaki S."/>
            <person name="Morinaga S."/>
            <person name="Murata T."/>
            <person name="Mueller-Roeber B."/>
            <person name="Nelson D.R."/>
            <person name="Obara M."/>
            <person name="Oguri Y."/>
            <person name="Olmstead R.G."/>
            <person name="Onodera N."/>
            <person name="Petersen B.L."/>
            <person name="Pils B."/>
            <person name="Prigge M."/>
            <person name="Rensing S.A."/>
            <person name="Riano-Pachon D.M."/>
            <person name="Roberts A.W."/>
            <person name="Sato Y."/>
            <person name="Scheller H.V."/>
            <person name="Schulz B."/>
            <person name="Schulz C."/>
            <person name="Shakirov E.V."/>
            <person name="Shibagaki N."/>
            <person name="Shinohara N."/>
            <person name="Shippen D.E."/>
            <person name="Soerensen I."/>
            <person name="Sotooka R."/>
            <person name="Sugimoto N."/>
            <person name="Sugita M."/>
            <person name="Sumikawa N."/>
            <person name="Tanurdzic M."/>
            <person name="Theissen G."/>
            <person name="Ulvskov P."/>
            <person name="Wakazuki S."/>
            <person name="Weng J.K."/>
            <person name="Willats W.W."/>
            <person name="Wipf D."/>
            <person name="Wolf P.G."/>
            <person name="Yang L."/>
            <person name="Zimmer A.D."/>
            <person name="Zhu Q."/>
            <person name="Mitros T."/>
            <person name="Hellsten U."/>
            <person name="Loque D."/>
            <person name="Otillar R."/>
            <person name="Salamov A."/>
            <person name="Schmutz J."/>
            <person name="Shapiro H."/>
            <person name="Lindquist E."/>
            <person name="Lucas S."/>
            <person name="Rokhsar D."/>
            <person name="Grigoriev I.V."/>
        </authorList>
    </citation>
    <scope>NUCLEOTIDE SEQUENCE [LARGE SCALE GENOMIC DNA]</scope>
</reference>
<keyword evidence="8" id="KW-0812">Transmembrane</keyword>
<evidence type="ECO:0000256" key="1">
    <source>
        <dbReference type="ARBA" id="ARBA00004323"/>
    </source>
</evidence>
<dbReference type="eggNOG" id="KOG4748">
    <property type="taxonomic scope" value="Eukaryota"/>
</dbReference>
<evidence type="ECO:0000313" key="9">
    <source>
        <dbReference type="EMBL" id="EFJ06410.1"/>
    </source>
</evidence>
<dbReference type="PANTHER" id="PTHR31311:SF5">
    <property type="entry name" value="XYLOGLUCAN 6-XYLOSYLTRANSFERASE 2"/>
    <property type="match status" value="1"/>
</dbReference>
<dbReference type="KEGG" id="smo:SELMODRAFT_430688"/>
<evidence type="ECO:0000256" key="6">
    <source>
        <dbReference type="ARBA" id="ARBA00023034"/>
    </source>
</evidence>
<evidence type="ECO:0000256" key="2">
    <source>
        <dbReference type="ARBA" id="ARBA00005664"/>
    </source>
</evidence>
<keyword evidence="3" id="KW-0328">Glycosyltransferase</keyword>
<keyword evidence="5" id="KW-0735">Signal-anchor</keyword>
<dbReference type="GO" id="GO:0000139">
    <property type="term" value="C:Golgi membrane"/>
    <property type="evidence" value="ECO:0007669"/>
    <property type="project" value="UniProtKB-SubCell"/>
</dbReference>
<accession>D8T3P8</accession>
<dbReference type="Proteomes" id="UP000001514">
    <property type="component" value="Unassembled WGS sequence"/>
</dbReference>
<protein>
    <submittedName>
        <fullName evidence="10">Glycosyltransferase CAZy family GT34-like protein</fullName>
    </submittedName>
</protein>
<dbReference type="InParanoid" id="D8T3P8"/>
<dbReference type="InterPro" id="IPR029044">
    <property type="entry name" value="Nucleotide-diphossugar_trans"/>
</dbReference>
<dbReference type="KEGG" id="smo:SELMODRAFT_428682"/>
<evidence type="ECO:0000256" key="7">
    <source>
        <dbReference type="SAM" id="MobiDB-lite"/>
    </source>
</evidence>
<keyword evidence="8" id="KW-1133">Transmembrane helix</keyword>
<dbReference type="HOGENOM" id="CLU_034328_0_0_1"/>
<gene>
    <name evidence="10" type="primary">GT34B5-1</name>
    <name evidence="9" type="synonym">GT34B5-2</name>
    <name evidence="10" type="ORF">SELMODRAFT_428682</name>
    <name evidence="9" type="ORF">SELMODRAFT_430688</name>
</gene>
<dbReference type="GeneID" id="9629188"/>
<dbReference type="Gene3D" id="3.90.550.10">
    <property type="entry name" value="Spore Coat Polysaccharide Biosynthesis Protein SpsA, Chain A"/>
    <property type="match status" value="1"/>
</dbReference>
<dbReference type="EMBL" id="GL377701">
    <property type="protein sequence ID" value="EFJ06410.1"/>
    <property type="molecule type" value="Genomic_DNA"/>
</dbReference>
<dbReference type="GeneID" id="9647989"/>
<dbReference type="InterPro" id="IPR008630">
    <property type="entry name" value="Glyco_trans_34"/>
</dbReference>
<organism evidence="11">
    <name type="scientific">Selaginella moellendorffii</name>
    <name type="common">Spikemoss</name>
    <dbReference type="NCBI Taxonomy" id="88036"/>
    <lineage>
        <taxon>Eukaryota</taxon>
        <taxon>Viridiplantae</taxon>
        <taxon>Streptophyta</taxon>
        <taxon>Embryophyta</taxon>
        <taxon>Tracheophyta</taxon>
        <taxon>Lycopodiopsida</taxon>
        <taxon>Selaginellales</taxon>
        <taxon>Selaginellaceae</taxon>
        <taxon>Selaginella</taxon>
    </lineage>
</organism>
<dbReference type="Gramene" id="EFJ06410">
    <property type="protein sequence ID" value="EFJ06410"/>
    <property type="gene ID" value="SELMODRAFT_430688"/>
</dbReference>
<dbReference type="PANTHER" id="PTHR31311">
    <property type="entry name" value="XYLOGLUCAN 6-XYLOSYLTRANSFERASE 5-RELATED-RELATED"/>
    <property type="match status" value="1"/>
</dbReference>